<organism evidence="2 3">
    <name type="scientific">Melipona bicolor</name>
    <dbReference type="NCBI Taxonomy" id="60889"/>
    <lineage>
        <taxon>Eukaryota</taxon>
        <taxon>Metazoa</taxon>
        <taxon>Ecdysozoa</taxon>
        <taxon>Arthropoda</taxon>
        <taxon>Hexapoda</taxon>
        <taxon>Insecta</taxon>
        <taxon>Pterygota</taxon>
        <taxon>Neoptera</taxon>
        <taxon>Endopterygota</taxon>
        <taxon>Hymenoptera</taxon>
        <taxon>Apocrita</taxon>
        <taxon>Aculeata</taxon>
        <taxon>Apoidea</taxon>
        <taxon>Anthophila</taxon>
        <taxon>Apidae</taxon>
        <taxon>Melipona</taxon>
    </lineage>
</organism>
<evidence type="ECO:0000313" key="2">
    <source>
        <dbReference type="EMBL" id="KAK1124213.1"/>
    </source>
</evidence>
<keyword evidence="3" id="KW-1185">Reference proteome</keyword>
<dbReference type="Proteomes" id="UP001177670">
    <property type="component" value="Unassembled WGS sequence"/>
</dbReference>
<dbReference type="AlphaFoldDB" id="A0AA40FRW9"/>
<feature type="region of interest" description="Disordered" evidence="1">
    <location>
        <begin position="40"/>
        <end position="63"/>
    </location>
</feature>
<sequence length="125" mass="14294">MQIGPEWNVNQLRLHPSPPPSTVEFSFFFHTPAINDVPDDTVTISSRDLGPKKRPQPPLWGATREARGKHGLADESSSKHVLLGIELRPVDLWLQNHIPHQVFTLVKTGMWEWPSVSYPEWRVVE</sequence>
<gene>
    <name evidence="2" type="ORF">K0M31_006588</name>
</gene>
<name>A0AA40FRW9_9HYME</name>
<protein>
    <submittedName>
        <fullName evidence="2">Uncharacterized protein</fullName>
    </submittedName>
</protein>
<evidence type="ECO:0000256" key="1">
    <source>
        <dbReference type="SAM" id="MobiDB-lite"/>
    </source>
</evidence>
<reference evidence="2" key="1">
    <citation type="submission" date="2021-10" db="EMBL/GenBank/DDBJ databases">
        <title>Melipona bicolor Genome sequencing and assembly.</title>
        <authorList>
            <person name="Araujo N.S."/>
            <person name="Arias M.C."/>
        </authorList>
    </citation>
    <scope>NUCLEOTIDE SEQUENCE</scope>
    <source>
        <strain evidence="2">USP_2M_L1-L4_2017</strain>
        <tissue evidence="2">Whole body</tissue>
    </source>
</reference>
<evidence type="ECO:0000313" key="3">
    <source>
        <dbReference type="Proteomes" id="UP001177670"/>
    </source>
</evidence>
<accession>A0AA40FRW9</accession>
<proteinExistence type="predicted"/>
<comment type="caution">
    <text evidence="2">The sequence shown here is derived from an EMBL/GenBank/DDBJ whole genome shotgun (WGS) entry which is preliminary data.</text>
</comment>
<dbReference type="EMBL" id="JAHYIQ010000018">
    <property type="protein sequence ID" value="KAK1124213.1"/>
    <property type="molecule type" value="Genomic_DNA"/>
</dbReference>